<accession>A0A7J2U4Y7</accession>
<evidence type="ECO:0000313" key="1">
    <source>
        <dbReference type="EMBL" id="HEM67910.1"/>
    </source>
</evidence>
<comment type="caution">
    <text evidence="1">The sequence shown here is derived from an EMBL/GenBank/DDBJ whole genome shotgun (WGS) entry which is preliminary data.</text>
</comment>
<dbReference type="EMBL" id="DSEU01000070">
    <property type="protein sequence ID" value="HEM67910.1"/>
    <property type="molecule type" value="Genomic_DNA"/>
</dbReference>
<sequence length="324" mass="37341">MFVEKLFPYSKIMVRNSYSGCSEKCDAKKLVEEGSLVPLEASSVLKKLYMGDLKSFADIYIDAILCTEITALCRENGPRIKYGVAQAQDGVEVYSECFDPELLFNILLGDIAKALMVYTGYRDNIKFKLIKISKEITTREFLEIVENRILNSANHSHEYLKEEPIGEFLKKLVQEKSFSEIILQVPCLDKNFIHVFLEVVKKIRESGKIVYIATSIPTKENARFCKVPYRDFVVYYIQLIEESKMHKIIICDSEAPHIGIIVDRRIYMMSSDIIYREDLHVIPIADTKYANDYATLVLKHCLCSNNLIKDDSKVMQKDILMHMI</sequence>
<organism evidence="1">
    <name type="scientific">Ignisphaera aggregans</name>
    <dbReference type="NCBI Taxonomy" id="334771"/>
    <lineage>
        <taxon>Archaea</taxon>
        <taxon>Thermoproteota</taxon>
        <taxon>Thermoprotei</taxon>
        <taxon>Desulfurococcales</taxon>
        <taxon>Desulfurococcaceae</taxon>
        <taxon>Ignisphaera</taxon>
    </lineage>
</organism>
<gene>
    <name evidence="1" type="ORF">ENO26_10175</name>
</gene>
<dbReference type="AlphaFoldDB" id="A0A7J2U4Y7"/>
<protein>
    <submittedName>
        <fullName evidence="1">Uncharacterized protein</fullName>
    </submittedName>
</protein>
<proteinExistence type="predicted"/>
<reference evidence="1" key="1">
    <citation type="journal article" date="2020" name="mSystems">
        <title>Genome- and Community-Level Interaction Insights into Carbon Utilization and Element Cycling Functions of Hydrothermarchaeota in Hydrothermal Sediment.</title>
        <authorList>
            <person name="Zhou Z."/>
            <person name="Liu Y."/>
            <person name="Xu W."/>
            <person name="Pan J."/>
            <person name="Luo Z.H."/>
            <person name="Li M."/>
        </authorList>
    </citation>
    <scope>NUCLEOTIDE SEQUENCE [LARGE SCALE GENOMIC DNA]</scope>
    <source>
        <strain evidence="1">SpSt-125</strain>
    </source>
</reference>
<name>A0A7J2U4Y7_9CREN</name>